<feature type="domain" description="Fimbrial-type adhesion" evidence="1">
    <location>
        <begin position="29"/>
        <end position="175"/>
    </location>
</feature>
<evidence type="ECO:0000313" key="4">
    <source>
        <dbReference type="Proteomes" id="UP000255169"/>
    </source>
</evidence>
<dbReference type="Proteomes" id="UP000255169">
    <property type="component" value="Unassembled WGS sequence"/>
</dbReference>
<dbReference type="InterPro" id="IPR008966">
    <property type="entry name" value="Adhesion_dom_sf"/>
</dbReference>
<dbReference type="SUPFAM" id="SSF49401">
    <property type="entry name" value="Bacterial adhesins"/>
    <property type="match status" value="1"/>
</dbReference>
<dbReference type="Gene3D" id="2.60.40.1090">
    <property type="entry name" value="Fimbrial-type adhesion domain"/>
    <property type="match status" value="1"/>
</dbReference>
<dbReference type="InterPro" id="IPR000259">
    <property type="entry name" value="Adhesion_dom_fimbrial"/>
</dbReference>
<dbReference type="PANTHER" id="PTHR33420">
    <property type="entry name" value="FIMBRIAL SUBUNIT ELFA-RELATED"/>
    <property type="match status" value="1"/>
</dbReference>
<evidence type="ECO:0000259" key="1">
    <source>
        <dbReference type="Pfam" id="PF00419"/>
    </source>
</evidence>
<dbReference type="GeneID" id="66878755"/>
<dbReference type="EMBL" id="LN681231">
    <property type="protein sequence ID" value="CEK26783.1"/>
    <property type="molecule type" value="Genomic_DNA"/>
</dbReference>
<dbReference type="Pfam" id="PF00419">
    <property type="entry name" value="Fimbrial"/>
    <property type="match status" value="1"/>
</dbReference>
<sequence>MKLLISTILLPAIFLFSEKHALGADISLHGTLIESLPCTVKPDDQSSEVRLGAIYDKYLYQYQRTAGKVFYLHLEHCDLSLANSMTILFTGQENPKLPGLLALEKGSQASGIGIGLETVPGKKLALDKPSDPIPLIGEDNIISLRAYIAAEQNAIEQRSITPGFFSSIATFSISYN</sequence>
<reference evidence="3 4" key="2">
    <citation type="submission" date="2018-06" db="EMBL/GenBank/DDBJ databases">
        <authorList>
            <consortium name="Pathogen Informatics"/>
            <person name="Doyle S."/>
        </authorList>
    </citation>
    <scope>NUCLEOTIDE SEQUENCE [LARGE SCALE GENOMIC DNA]</scope>
    <source>
        <strain evidence="3 4">NCTC10476</strain>
    </source>
</reference>
<organism evidence="2">
    <name type="scientific">Yersinia ruckeri</name>
    <dbReference type="NCBI Taxonomy" id="29486"/>
    <lineage>
        <taxon>Bacteria</taxon>
        <taxon>Pseudomonadati</taxon>
        <taxon>Pseudomonadota</taxon>
        <taxon>Gammaproteobacteria</taxon>
        <taxon>Enterobacterales</taxon>
        <taxon>Yersiniaceae</taxon>
        <taxon>Yersinia</taxon>
    </lineage>
</organism>
<dbReference type="GO" id="GO:0043709">
    <property type="term" value="P:cell adhesion involved in single-species biofilm formation"/>
    <property type="evidence" value="ECO:0007669"/>
    <property type="project" value="TreeGrafter"/>
</dbReference>
<evidence type="ECO:0000313" key="2">
    <source>
        <dbReference type="EMBL" id="CEK26783.1"/>
    </source>
</evidence>
<dbReference type="InterPro" id="IPR036937">
    <property type="entry name" value="Adhesion_dom_fimbrial_sf"/>
</dbReference>
<dbReference type="STRING" id="29486.UGYR_14920"/>
<dbReference type="OrthoDB" id="6462343at2"/>
<dbReference type="EMBL" id="UHJG01000001">
    <property type="protein sequence ID" value="SUP99843.1"/>
    <property type="molecule type" value="Genomic_DNA"/>
</dbReference>
<dbReference type="PATRIC" id="fig|29486.44.peg.2394"/>
<protein>
    <submittedName>
        <fullName evidence="3">Exported pilin protein</fullName>
    </submittedName>
    <submittedName>
        <fullName evidence="2">Minor fimbrial subunit StfG</fullName>
    </submittedName>
</protein>
<evidence type="ECO:0000313" key="3">
    <source>
        <dbReference type="EMBL" id="SUP99843.1"/>
    </source>
</evidence>
<proteinExistence type="predicted"/>
<dbReference type="AlphaFoldDB" id="A0A085U5H6"/>
<dbReference type="GO" id="GO:0009289">
    <property type="term" value="C:pilus"/>
    <property type="evidence" value="ECO:0007669"/>
    <property type="project" value="InterPro"/>
</dbReference>
<dbReference type="eggNOG" id="COG3539">
    <property type="taxonomic scope" value="Bacteria"/>
</dbReference>
<gene>
    <name evidence="3" type="primary">mrfH</name>
    <name evidence="2" type="ORF">CSF007_5075</name>
    <name evidence="3" type="ORF">NCTC10476_01096</name>
</gene>
<keyword evidence="4" id="KW-1185">Reference proteome</keyword>
<accession>A0A085U5H6</accession>
<dbReference type="InterPro" id="IPR050263">
    <property type="entry name" value="Bact_Fimbrial_Adh_Pro"/>
</dbReference>
<dbReference type="RefSeq" id="WP_004718857.1">
    <property type="nucleotide sequence ID" value="NZ_CABIHR010000029.1"/>
</dbReference>
<reference evidence="2" key="1">
    <citation type="journal article" date="2015" name="Genome Announc.">
        <title>Complete Genome Sequence of Yersinia ruckeri Strain CSF007-82, Etiologic Agent of Red Mouth Disease in Salmonid Fish.</title>
        <authorList>
            <person name="Nelson M.C."/>
            <person name="LaPatra S.E."/>
            <person name="Welch T.J."/>
            <person name="Graf J."/>
        </authorList>
    </citation>
    <scope>NUCLEOTIDE SEQUENCE</scope>
    <source>
        <strain evidence="2">CSF007-82</strain>
    </source>
</reference>
<dbReference type="PANTHER" id="PTHR33420:SF9">
    <property type="entry name" value="MINOR FIMBRIAL SUBUNIT"/>
    <property type="match status" value="1"/>
</dbReference>
<name>A0A085U5H6_YERRU</name>